<feature type="compositionally biased region" description="Basic and acidic residues" evidence="1">
    <location>
        <begin position="31"/>
        <end position="46"/>
    </location>
</feature>
<feature type="transmembrane region" description="Helical" evidence="2">
    <location>
        <begin position="135"/>
        <end position="154"/>
    </location>
</feature>
<dbReference type="AlphaFoldDB" id="A0A8J3BBJ4"/>
<accession>A0A8J3BBJ4</accession>
<dbReference type="InterPro" id="IPR046291">
    <property type="entry name" value="DUF6328"/>
</dbReference>
<name>A0A8J3BBJ4_9ACTN</name>
<feature type="transmembrane region" description="Helical" evidence="2">
    <location>
        <begin position="93"/>
        <end position="114"/>
    </location>
</feature>
<reference evidence="3" key="2">
    <citation type="submission" date="2020-09" db="EMBL/GenBank/DDBJ databases">
        <authorList>
            <person name="Sun Q."/>
            <person name="Ohkuma M."/>
        </authorList>
    </citation>
    <scope>NUCLEOTIDE SEQUENCE</scope>
    <source>
        <strain evidence="3">JCM 3090</strain>
    </source>
</reference>
<keyword evidence="2" id="KW-0812">Transmembrane</keyword>
<reference evidence="3" key="1">
    <citation type="journal article" date="2014" name="Int. J. Syst. Evol. Microbiol.">
        <title>Complete genome sequence of Corynebacterium casei LMG S-19264T (=DSM 44701T), isolated from a smear-ripened cheese.</title>
        <authorList>
            <consortium name="US DOE Joint Genome Institute (JGI-PGF)"/>
            <person name="Walter F."/>
            <person name="Albersmeier A."/>
            <person name="Kalinowski J."/>
            <person name="Ruckert C."/>
        </authorList>
    </citation>
    <scope>NUCLEOTIDE SEQUENCE</scope>
    <source>
        <strain evidence="3">JCM 3090</strain>
    </source>
</reference>
<keyword evidence="2" id="KW-0472">Membrane</keyword>
<protein>
    <submittedName>
        <fullName evidence="3">Uncharacterized protein</fullName>
    </submittedName>
</protein>
<feature type="region of interest" description="Disordered" evidence="1">
    <location>
        <begin position="1"/>
        <end position="46"/>
    </location>
</feature>
<evidence type="ECO:0000313" key="4">
    <source>
        <dbReference type="Proteomes" id="UP000649739"/>
    </source>
</evidence>
<dbReference type="Pfam" id="PF19853">
    <property type="entry name" value="DUF6328"/>
    <property type="match status" value="1"/>
</dbReference>
<keyword evidence="2" id="KW-1133">Transmembrane helix</keyword>
<evidence type="ECO:0000256" key="1">
    <source>
        <dbReference type="SAM" id="MobiDB-lite"/>
    </source>
</evidence>
<dbReference type="Proteomes" id="UP000649739">
    <property type="component" value="Unassembled WGS sequence"/>
</dbReference>
<organism evidence="3 4">
    <name type="scientific">Pilimelia anulata</name>
    <dbReference type="NCBI Taxonomy" id="53371"/>
    <lineage>
        <taxon>Bacteria</taxon>
        <taxon>Bacillati</taxon>
        <taxon>Actinomycetota</taxon>
        <taxon>Actinomycetes</taxon>
        <taxon>Micromonosporales</taxon>
        <taxon>Micromonosporaceae</taxon>
        <taxon>Pilimelia</taxon>
    </lineage>
</organism>
<evidence type="ECO:0000313" key="3">
    <source>
        <dbReference type="EMBL" id="GGK03014.1"/>
    </source>
</evidence>
<feature type="transmembrane region" description="Helical" evidence="2">
    <location>
        <begin position="160"/>
        <end position="181"/>
    </location>
</feature>
<proteinExistence type="predicted"/>
<dbReference type="RefSeq" id="WP_229784225.1">
    <property type="nucleotide sequence ID" value="NZ_BMQB01000008.1"/>
</dbReference>
<evidence type="ECO:0000256" key="2">
    <source>
        <dbReference type="SAM" id="Phobius"/>
    </source>
</evidence>
<feature type="transmembrane region" description="Helical" evidence="2">
    <location>
        <begin position="60"/>
        <end position="81"/>
    </location>
</feature>
<gene>
    <name evidence="3" type="ORF">GCM10010123_36200</name>
</gene>
<comment type="caution">
    <text evidence="3">The sequence shown here is derived from an EMBL/GenBank/DDBJ whole genome shotgun (WGS) entry which is preliminary data.</text>
</comment>
<keyword evidence="4" id="KW-1185">Reference proteome</keyword>
<dbReference type="EMBL" id="BMQB01000008">
    <property type="protein sequence ID" value="GGK03014.1"/>
    <property type="molecule type" value="Genomic_DNA"/>
</dbReference>
<sequence>MAWRALSVLPQRRRSAPRDPADRPPPPEPAARPEDASDAGRREDERDRWRRTFTELLRELRVAQTGVQILFAFLLILPFNARFTETTGFERNVYLVALLSAAGAAAMIISPVAFHRAQFRRNRKPELVMFAHRMATGGLALTLVAMVSSVLLITDFLLDRALAFALSATVALVFLTLWTLLPHRPQGRPVADRPPPPADRD</sequence>